<dbReference type="InterPro" id="IPR012677">
    <property type="entry name" value="Nucleotide-bd_a/b_plait_sf"/>
</dbReference>
<dbReference type="SUPFAM" id="SSF54928">
    <property type="entry name" value="RNA-binding domain, RBD"/>
    <property type="match status" value="1"/>
</dbReference>
<accession>A0AA41NGM9</accession>
<evidence type="ECO:0000313" key="2">
    <source>
        <dbReference type="Proteomes" id="UP001166674"/>
    </source>
</evidence>
<sequence length="55" mass="6512">MYPKITEYHLLKLPQKFDKVKQFDFLFHKSGALEGHPGGYHFVNFKTKQEAEETI</sequence>
<protein>
    <submittedName>
        <fullName evidence="1">RNA-binding protein 18</fullName>
    </submittedName>
</protein>
<dbReference type="Proteomes" id="UP001166674">
    <property type="component" value="Unassembled WGS sequence"/>
</dbReference>
<dbReference type="InterPro" id="IPR035979">
    <property type="entry name" value="RBD_domain_sf"/>
</dbReference>
<comment type="caution">
    <text evidence="1">The sequence shown here is derived from an EMBL/GenBank/DDBJ whole genome shotgun (WGS) entry which is preliminary data.</text>
</comment>
<proteinExistence type="predicted"/>
<dbReference type="EMBL" id="JAATJV010436052">
    <property type="protein sequence ID" value="MBZ3890014.1"/>
    <property type="molecule type" value="Genomic_DNA"/>
</dbReference>
<dbReference type="AlphaFoldDB" id="A0AA41NGM9"/>
<keyword evidence="2" id="KW-1185">Reference proteome</keyword>
<gene>
    <name evidence="1" type="ORF">SUZIE_205840</name>
</gene>
<name>A0AA41NGM9_SCICA</name>
<dbReference type="GO" id="GO:0003676">
    <property type="term" value="F:nucleic acid binding"/>
    <property type="evidence" value="ECO:0007669"/>
    <property type="project" value="InterPro"/>
</dbReference>
<reference evidence="1" key="1">
    <citation type="submission" date="2020-03" db="EMBL/GenBank/DDBJ databases">
        <title>Studies in the Genomics of Life Span.</title>
        <authorList>
            <person name="Glass D."/>
        </authorList>
    </citation>
    <scope>NUCLEOTIDE SEQUENCE</scope>
    <source>
        <strain evidence="1">SUZIE</strain>
        <tissue evidence="1">Muscle</tissue>
    </source>
</reference>
<organism evidence="1 2">
    <name type="scientific">Sciurus carolinensis</name>
    <name type="common">Eastern gray squirrel</name>
    <dbReference type="NCBI Taxonomy" id="30640"/>
    <lineage>
        <taxon>Eukaryota</taxon>
        <taxon>Metazoa</taxon>
        <taxon>Chordata</taxon>
        <taxon>Craniata</taxon>
        <taxon>Vertebrata</taxon>
        <taxon>Euteleostomi</taxon>
        <taxon>Mammalia</taxon>
        <taxon>Eutheria</taxon>
        <taxon>Euarchontoglires</taxon>
        <taxon>Glires</taxon>
        <taxon>Rodentia</taxon>
        <taxon>Sciuromorpha</taxon>
        <taxon>Sciuridae</taxon>
        <taxon>Sciurinae</taxon>
        <taxon>Sciurini</taxon>
        <taxon>Sciurus</taxon>
    </lineage>
</organism>
<dbReference type="Gene3D" id="3.30.70.330">
    <property type="match status" value="1"/>
</dbReference>
<evidence type="ECO:0000313" key="1">
    <source>
        <dbReference type="EMBL" id="MBZ3890014.1"/>
    </source>
</evidence>